<keyword evidence="3" id="KW-0804">Transcription</keyword>
<keyword evidence="7" id="KW-1185">Reference proteome</keyword>
<dbReference type="GO" id="GO:0000976">
    <property type="term" value="F:transcription cis-regulatory region binding"/>
    <property type="evidence" value="ECO:0007669"/>
    <property type="project" value="TreeGrafter"/>
</dbReference>
<feature type="DNA-binding region" description="H-T-H motif" evidence="4">
    <location>
        <begin position="35"/>
        <end position="54"/>
    </location>
</feature>
<protein>
    <submittedName>
        <fullName evidence="6">TetR/AcrR family transcriptional regulator</fullName>
    </submittedName>
</protein>
<evidence type="ECO:0000313" key="6">
    <source>
        <dbReference type="EMBL" id="PYC67226.1"/>
    </source>
</evidence>
<dbReference type="OrthoDB" id="3869819at2"/>
<comment type="caution">
    <text evidence="6">The sequence shown here is derived from an EMBL/GenBank/DDBJ whole genome shotgun (WGS) entry which is preliminary data.</text>
</comment>
<evidence type="ECO:0000256" key="2">
    <source>
        <dbReference type="ARBA" id="ARBA00023125"/>
    </source>
</evidence>
<dbReference type="SUPFAM" id="SSF48498">
    <property type="entry name" value="Tetracyclin repressor-like, C-terminal domain"/>
    <property type="match status" value="1"/>
</dbReference>
<gene>
    <name evidence="6" type="ORF">C7C45_22440</name>
</gene>
<proteinExistence type="predicted"/>
<keyword evidence="2 4" id="KW-0238">DNA-binding</keyword>
<dbReference type="Gene3D" id="1.10.357.10">
    <property type="entry name" value="Tetracycline Repressor, domain 2"/>
    <property type="match status" value="1"/>
</dbReference>
<evidence type="ECO:0000256" key="1">
    <source>
        <dbReference type="ARBA" id="ARBA00023015"/>
    </source>
</evidence>
<dbReference type="InterPro" id="IPR009057">
    <property type="entry name" value="Homeodomain-like_sf"/>
</dbReference>
<dbReference type="InterPro" id="IPR050109">
    <property type="entry name" value="HTH-type_TetR-like_transc_reg"/>
</dbReference>
<dbReference type="AlphaFoldDB" id="A0A318NY84"/>
<dbReference type="PANTHER" id="PTHR30055:SF234">
    <property type="entry name" value="HTH-TYPE TRANSCRIPTIONAL REGULATOR BETI"/>
    <property type="match status" value="1"/>
</dbReference>
<name>A0A318NY84_9ACTN</name>
<organism evidence="6 7">
    <name type="scientific">Micromonospora arborensis</name>
    <dbReference type="NCBI Taxonomy" id="2116518"/>
    <lineage>
        <taxon>Bacteria</taxon>
        <taxon>Bacillati</taxon>
        <taxon>Actinomycetota</taxon>
        <taxon>Actinomycetes</taxon>
        <taxon>Micromonosporales</taxon>
        <taxon>Micromonosporaceae</taxon>
        <taxon>Micromonospora</taxon>
    </lineage>
</organism>
<accession>A0A318NY84</accession>
<sequence length="195" mass="20804">MSASAERNRRADARRNSSTILDAAVRLLDVQPDASLDAIASAAGVTRQTVYAHFPSREHLMAAVVRRITDEAAAAMDAAEPDNGSATDALIRVLDAGAQIAGRYPVLLQQIGSLPVSPQIDEERHAPIADRIKRVIQRGQTSGEFDKGLRADWLAAVTIKIGHAVGEEVDAGRMPRAEAADALRTVLIRLLRAGG</sequence>
<dbReference type="InterPro" id="IPR036271">
    <property type="entry name" value="Tet_transcr_reg_TetR-rel_C_sf"/>
</dbReference>
<keyword evidence="1" id="KW-0805">Transcription regulation</keyword>
<dbReference type="PROSITE" id="PS50977">
    <property type="entry name" value="HTH_TETR_2"/>
    <property type="match status" value="1"/>
</dbReference>
<evidence type="ECO:0000259" key="5">
    <source>
        <dbReference type="PROSITE" id="PS50977"/>
    </source>
</evidence>
<dbReference type="RefSeq" id="WP_110565656.1">
    <property type="nucleotide sequence ID" value="NZ_PYBV01000028.1"/>
</dbReference>
<dbReference type="EMBL" id="PYBV01000028">
    <property type="protein sequence ID" value="PYC67226.1"/>
    <property type="molecule type" value="Genomic_DNA"/>
</dbReference>
<evidence type="ECO:0000256" key="4">
    <source>
        <dbReference type="PROSITE-ProRule" id="PRU00335"/>
    </source>
</evidence>
<dbReference type="InterPro" id="IPR001647">
    <property type="entry name" value="HTH_TetR"/>
</dbReference>
<dbReference type="Pfam" id="PF00440">
    <property type="entry name" value="TetR_N"/>
    <property type="match status" value="1"/>
</dbReference>
<dbReference type="SUPFAM" id="SSF46689">
    <property type="entry name" value="Homeodomain-like"/>
    <property type="match status" value="1"/>
</dbReference>
<evidence type="ECO:0000256" key="3">
    <source>
        <dbReference type="ARBA" id="ARBA00023163"/>
    </source>
</evidence>
<dbReference type="Proteomes" id="UP000248333">
    <property type="component" value="Unassembled WGS sequence"/>
</dbReference>
<reference evidence="6 7" key="1">
    <citation type="submission" date="2018-03" db="EMBL/GenBank/DDBJ databases">
        <title>Bioinformatic expansion and discovery of thiopeptide antibiotics.</title>
        <authorList>
            <person name="Schwalen C.J."/>
            <person name="Hudson G.A."/>
            <person name="Mitchell D.A."/>
        </authorList>
    </citation>
    <scope>NUCLEOTIDE SEQUENCE [LARGE SCALE GENOMIC DNA]</scope>
    <source>
        <strain evidence="6 7">NRRL 8041</strain>
    </source>
</reference>
<dbReference type="PANTHER" id="PTHR30055">
    <property type="entry name" value="HTH-TYPE TRANSCRIPTIONAL REGULATOR RUTR"/>
    <property type="match status" value="1"/>
</dbReference>
<feature type="domain" description="HTH tetR-type" evidence="5">
    <location>
        <begin position="14"/>
        <end position="72"/>
    </location>
</feature>
<evidence type="ECO:0000313" key="7">
    <source>
        <dbReference type="Proteomes" id="UP000248333"/>
    </source>
</evidence>
<dbReference type="GO" id="GO:0003700">
    <property type="term" value="F:DNA-binding transcription factor activity"/>
    <property type="evidence" value="ECO:0007669"/>
    <property type="project" value="TreeGrafter"/>
</dbReference>